<proteinExistence type="inferred from homology"/>
<comment type="caution">
    <text evidence="13">The sequence shown here is derived from an EMBL/GenBank/DDBJ whole genome shotgun (WGS) entry which is preliminary data.</text>
</comment>
<keyword evidence="14" id="KW-1185">Reference proteome</keyword>
<keyword evidence="8 11" id="KW-1133">Transmembrane helix</keyword>
<protein>
    <submittedName>
        <fullName evidence="13">Energy transducer TonB</fullName>
    </submittedName>
</protein>
<dbReference type="Gene3D" id="3.30.1150.10">
    <property type="match status" value="1"/>
</dbReference>
<dbReference type="RefSeq" id="WP_271427542.1">
    <property type="nucleotide sequence ID" value="NZ_JAQIPB010000002.1"/>
</dbReference>
<feature type="domain" description="TonB C-terminal" evidence="12">
    <location>
        <begin position="147"/>
        <end position="238"/>
    </location>
</feature>
<keyword evidence="4" id="KW-1003">Cell membrane</keyword>
<comment type="subcellular location">
    <subcellularLocation>
        <location evidence="1">Cell inner membrane</location>
        <topology evidence="1">Single-pass membrane protein</topology>
        <orientation evidence="1">Periplasmic side</orientation>
    </subcellularLocation>
</comment>
<evidence type="ECO:0000256" key="10">
    <source>
        <dbReference type="SAM" id="MobiDB-lite"/>
    </source>
</evidence>
<dbReference type="EMBL" id="JAQIPB010000002">
    <property type="protein sequence ID" value="MDA7416318.1"/>
    <property type="molecule type" value="Genomic_DNA"/>
</dbReference>
<keyword evidence="9 11" id="KW-0472">Membrane</keyword>
<dbReference type="NCBIfam" id="TIGR01352">
    <property type="entry name" value="tonB_Cterm"/>
    <property type="match status" value="1"/>
</dbReference>
<feature type="transmembrane region" description="Helical" evidence="11">
    <location>
        <begin position="20"/>
        <end position="36"/>
    </location>
</feature>
<evidence type="ECO:0000256" key="8">
    <source>
        <dbReference type="ARBA" id="ARBA00022989"/>
    </source>
</evidence>
<evidence type="ECO:0000256" key="3">
    <source>
        <dbReference type="ARBA" id="ARBA00022448"/>
    </source>
</evidence>
<gene>
    <name evidence="13" type="ORF">PGB34_08065</name>
</gene>
<keyword evidence="6 11" id="KW-0812">Transmembrane</keyword>
<evidence type="ECO:0000256" key="2">
    <source>
        <dbReference type="ARBA" id="ARBA00006555"/>
    </source>
</evidence>
<dbReference type="GO" id="GO:0098797">
    <property type="term" value="C:plasma membrane protein complex"/>
    <property type="evidence" value="ECO:0007669"/>
    <property type="project" value="TreeGrafter"/>
</dbReference>
<dbReference type="GO" id="GO:0055085">
    <property type="term" value="P:transmembrane transport"/>
    <property type="evidence" value="ECO:0007669"/>
    <property type="project" value="InterPro"/>
</dbReference>
<feature type="compositionally biased region" description="Pro residues" evidence="10">
    <location>
        <begin position="62"/>
        <end position="76"/>
    </location>
</feature>
<keyword evidence="7" id="KW-0653">Protein transport</keyword>
<evidence type="ECO:0000313" key="13">
    <source>
        <dbReference type="EMBL" id="MDA7416318.1"/>
    </source>
</evidence>
<dbReference type="PANTHER" id="PTHR33446">
    <property type="entry name" value="PROTEIN TONB-RELATED"/>
    <property type="match status" value="1"/>
</dbReference>
<organism evidence="13 14">
    <name type="scientific">Xenophilus arseniciresistens</name>
    <dbReference type="NCBI Taxonomy" id="1283306"/>
    <lineage>
        <taxon>Bacteria</taxon>
        <taxon>Pseudomonadati</taxon>
        <taxon>Pseudomonadota</taxon>
        <taxon>Betaproteobacteria</taxon>
        <taxon>Burkholderiales</taxon>
        <taxon>Comamonadaceae</taxon>
        <taxon>Xenophilus</taxon>
    </lineage>
</organism>
<keyword evidence="5" id="KW-0997">Cell inner membrane</keyword>
<feature type="compositionally biased region" description="Pro residues" evidence="10">
    <location>
        <begin position="108"/>
        <end position="138"/>
    </location>
</feature>
<dbReference type="PANTHER" id="PTHR33446:SF2">
    <property type="entry name" value="PROTEIN TONB"/>
    <property type="match status" value="1"/>
</dbReference>
<evidence type="ECO:0000256" key="5">
    <source>
        <dbReference type="ARBA" id="ARBA00022519"/>
    </source>
</evidence>
<evidence type="ECO:0000313" key="14">
    <source>
        <dbReference type="Proteomes" id="UP001212602"/>
    </source>
</evidence>
<accession>A0AAE3N7J5</accession>
<dbReference type="AlphaFoldDB" id="A0AAE3N7J5"/>
<evidence type="ECO:0000256" key="6">
    <source>
        <dbReference type="ARBA" id="ARBA00022692"/>
    </source>
</evidence>
<name>A0AAE3N7J5_9BURK</name>
<dbReference type="SUPFAM" id="SSF74653">
    <property type="entry name" value="TolA/TonB C-terminal domain"/>
    <property type="match status" value="1"/>
</dbReference>
<dbReference type="GO" id="GO:0015031">
    <property type="term" value="P:protein transport"/>
    <property type="evidence" value="ECO:0007669"/>
    <property type="project" value="UniProtKB-KW"/>
</dbReference>
<evidence type="ECO:0000256" key="4">
    <source>
        <dbReference type="ARBA" id="ARBA00022475"/>
    </source>
</evidence>
<dbReference type="InterPro" id="IPR006260">
    <property type="entry name" value="TonB/TolA_C"/>
</dbReference>
<dbReference type="GO" id="GO:0031992">
    <property type="term" value="F:energy transducer activity"/>
    <property type="evidence" value="ECO:0007669"/>
    <property type="project" value="TreeGrafter"/>
</dbReference>
<keyword evidence="3" id="KW-0813">Transport</keyword>
<dbReference type="InterPro" id="IPR037682">
    <property type="entry name" value="TonB_C"/>
</dbReference>
<evidence type="ECO:0000256" key="1">
    <source>
        <dbReference type="ARBA" id="ARBA00004383"/>
    </source>
</evidence>
<dbReference type="PROSITE" id="PS52015">
    <property type="entry name" value="TONB_CTD"/>
    <property type="match status" value="1"/>
</dbReference>
<evidence type="ECO:0000259" key="12">
    <source>
        <dbReference type="PROSITE" id="PS52015"/>
    </source>
</evidence>
<evidence type="ECO:0000256" key="11">
    <source>
        <dbReference type="SAM" id="Phobius"/>
    </source>
</evidence>
<evidence type="ECO:0000256" key="9">
    <source>
        <dbReference type="ARBA" id="ARBA00023136"/>
    </source>
</evidence>
<feature type="region of interest" description="Disordered" evidence="10">
    <location>
        <begin position="62"/>
        <end position="138"/>
    </location>
</feature>
<dbReference type="Proteomes" id="UP001212602">
    <property type="component" value="Unassembled WGS sequence"/>
</dbReference>
<dbReference type="Pfam" id="PF03544">
    <property type="entry name" value="TonB_C"/>
    <property type="match status" value="1"/>
</dbReference>
<comment type="similarity">
    <text evidence="2">Belongs to the TonB family.</text>
</comment>
<evidence type="ECO:0000256" key="7">
    <source>
        <dbReference type="ARBA" id="ARBA00022927"/>
    </source>
</evidence>
<sequence>MSSRFSSPPSGPLGLSRTTVIAGGVILFHVAALWALQSGLIRRAAEVVIPVEIMAQIVAPPKPAPPPPPPPAPPAPPKKEPPKPPPKPRAVREPVPTPAPRAPVGQVEPPPPAPVVVEAPPAPPAPPAPVPPPPAPPAPPAPALIEVTQGQTQYVREPRVVYPAMSRRLGETGTVIIDVYYDAQGMAKRAEISKSSGYERLDQAARAAALSSQVTPFRLGGNAQTVYRLRAPFNFVLN</sequence>
<dbReference type="InterPro" id="IPR051045">
    <property type="entry name" value="TonB-dependent_transducer"/>
</dbReference>
<reference evidence="13" key="1">
    <citation type="submission" date="2023-01" db="EMBL/GenBank/DDBJ databases">
        <title>Xenophilus mangrovi sp. nov., isolated from soil of Mangrove nature reserve.</title>
        <authorList>
            <person name="Xu S."/>
            <person name="Liu Z."/>
            <person name="Xu Y."/>
        </authorList>
    </citation>
    <scope>NUCLEOTIDE SEQUENCE</scope>
    <source>
        <strain evidence="13">YW8</strain>
    </source>
</reference>